<dbReference type="InterPro" id="IPR047689">
    <property type="entry name" value="CopD"/>
</dbReference>
<evidence type="ECO:0000256" key="2">
    <source>
        <dbReference type="ARBA" id="ARBA00022475"/>
    </source>
</evidence>
<keyword evidence="3 6" id="KW-0812">Transmembrane</keyword>
<feature type="domain" description="Copper resistance protein D" evidence="7">
    <location>
        <begin position="212"/>
        <end position="306"/>
    </location>
</feature>
<dbReference type="AlphaFoldDB" id="A0A4Q2U6Q2"/>
<evidence type="ECO:0000256" key="3">
    <source>
        <dbReference type="ARBA" id="ARBA00022692"/>
    </source>
</evidence>
<evidence type="ECO:0000313" key="8">
    <source>
        <dbReference type="EMBL" id="RYC32349.1"/>
    </source>
</evidence>
<keyword evidence="5 6" id="KW-0472">Membrane</keyword>
<dbReference type="PANTHER" id="PTHR34820">
    <property type="entry name" value="INNER MEMBRANE PROTEIN YEBZ"/>
    <property type="match status" value="1"/>
</dbReference>
<feature type="transmembrane region" description="Helical" evidence="6">
    <location>
        <begin position="116"/>
        <end position="134"/>
    </location>
</feature>
<dbReference type="InterPro" id="IPR008457">
    <property type="entry name" value="Cu-R_CopD_dom"/>
</dbReference>
<keyword evidence="2" id="KW-1003">Cell membrane</keyword>
<reference evidence="8 9" key="2">
    <citation type="submission" date="2019-02" db="EMBL/GenBank/DDBJ databases">
        <title>'Lichenibacterium ramalinii' gen. nov. sp. nov., 'Lichenibacterium minor' gen. nov. sp. nov.</title>
        <authorList>
            <person name="Pankratov T."/>
        </authorList>
    </citation>
    <scope>NUCLEOTIDE SEQUENCE [LARGE SCALE GENOMIC DNA]</scope>
    <source>
        <strain evidence="8 9">RmlP026</strain>
    </source>
</reference>
<dbReference type="EMBL" id="QYBB01000007">
    <property type="protein sequence ID" value="RYC32349.1"/>
    <property type="molecule type" value="Genomic_DNA"/>
</dbReference>
<dbReference type="OrthoDB" id="7032707at2"/>
<evidence type="ECO:0000256" key="4">
    <source>
        <dbReference type="ARBA" id="ARBA00022989"/>
    </source>
</evidence>
<dbReference type="PANTHER" id="PTHR34820:SF4">
    <property type="entry name" value="INNER MEMBRANE PROTEIN YEBZ"/>
    <property type="match status" value="1"/>
</dbReference>
<proteinExistence type="predicted"/>
<dbReference type="InterPro" id="IPR032694">
    <property type="entry name" value="CopC/D"/>
</dbReference>
<comment type="caution">
    <text evidence="8">The sequence shown here is derived from an EMBL/GenBank/DDBJ whole genome shotgun (WGS) entry which is preliminary data.</text>
</comment>
<name>A0A4Q2U6Q2_9HYPH</name>
<sequence>MARARHRRPQDGWKLQLHPQAVTSPLVALAACRVVQDTAALLLWGGGAYLAWLVPKDLGSAVADRLQVWAAAAAVAAVMATAAELPVEAASIGDGWRDAVNPAVIVGVLTDTSSGYAWSAQAAAAALLLVLLGMAPLRAKLTGTAITAALMLAGLSLTGHAVMHEGWLGVANRANDVLHVLASGAWFGALVPVLTILPCLGRSESRAEAAIALRRFSRAGHIAVALVVATGIAGTALILKQWPIDLSSPYQVLLDVKVLAVAMMTGLAVLNRYVFVPQLPTSLAKLRRATLAEVPLGILAIALVAVFGLLDPS</sequence>
<dbReference type="PROSITE" id="PS51257">
    <property type="entry name" value="PROKAR_LIPOPROTEIN"/>
    <property type="match status" value="1"/>
</dbReference>
<feature type="transmembrane region" description="Helical" evidence="6">
    <location>
        <begin position="141"/>
        <end position="163"/>
    </location>
</feature>
<dbReference type="Proteomes" id="UP000290759">
    <property type="component" value="Unassembled WGS sequence"/>
</dbReference>
<feature type="transmembrane region" description="Helical" evidence="6">
    <location>
        <begin position="222"/>
        <end position="244"/>
    </location>
</feature>
<keyword evidence="9" id="KW-1185">Reference proteome</keyword>
<evidence type="ECO:0000256" key="5">
    <source>
        <dbReference type="ARBA" id="ARBA00023136"/>
    </source>
</evidence>
<organism evidence="8 9">
    <name type="scientific">Lichenibacterium minor</name>
    <dbReference type="NCBI Taxonomy" id="2316528"/>
    <lineage>
        <taxon>Bacteria</taxon>
        <taxon>Pseudomonadati</taxon>
        <taxon>Pseudomonadota</taxon>
        <taxon>Alphaproteobacteria</taxon>
        <taxon>Hyphomicrobiales</taxon>
        <taxon>Lichenihabitantaceae</taxon>
        <taxon>Lichenibacterium</taxon>
    </lineage>
</organism>
<dbReference type="Pfam" id="PF05425">
    <property type="entry name" value="CopD"/>
    <property type="match status" value="1"/>
</dbReference>
<evidence type="ECO:0000259" key="7">
    <source>
        <dbReference type="Pfam" id="PF05425"/>
    </source>
</evidence>
<feature type="transmembrane region" description="Helical" evidence="6">
    <location>
        <begin position="66"/>
        <end position="83"/>
    </location>
</feature>
<protein>
    <submittedName>
        <fullName evidence="8">Copper resistance D family protein</fullName>
    </submittedName>
</protein>
<feature type="transmembrane region" description="Helical" evidence="6">
    <location>
        <begin position="183"/>
        <end position="201"/>
    </location>
</feature>
<keyword evidence="4 6" id="KW-1133">Transmembrane helix</keyword>
<comment type="subcellular location">
    <subcellularLocation>
        <location evidence="1">Cell membrane</location>
        <topology evidence="1">Multi-pass membrane protein</topology>
    </subcellularLocation>
</comment>
<reference evidence="8 9" key="1">
    <citation type="submission" date="2018-12" db="EMBL/GenBank/DDBJ databases">
        <authorList>
            <person name="Grouzdev D.S."/>
            <person name="Krutkina M.S."/>
        </authorList>
    </citation>
    <scope>NUCLEOTIDE SEQUENCE [LARGE SCALE GENOMIC DNA]</scope>
    <source>
        <strain evidence="8 9">RmlP026</strain>
    </source>
</reference>
<dbReference type="GO" id="GO:0005886">
    <property type="term" value="C:plasma membrane"/>
    <property type="evidence" value="ECO:0007669"/>
    <property type="project" value="UniProtKB-SubCell"/>
</dbReference>
<evidence type="ECO:0000313" key="9">
    <source>
        <dbReference type="Proteomes" id="UP000290759"/>
    </source>
</evidence>
<evidence type="ECO:0000256" key="6">
    <source>
        <dbReference type="SAM" id="Phobius"/>
    </source>
</evidence>
<evidence type="ECO:0000256" key="1">
    <source>
        <dbReference type="ARBA" id="ARBA00004651"/>
    </source>
</evidence>
<feature type="transmembrane region" description="Helical" evidence="6">
    <location>
        <begin position="250"/>
        <end position="270"/>
    </location>
</feature>
<dbReference type="GO" id="GO:0006825">
    <property type="term" value="P:copper ion transport"/>
    <property type="evidence" value="ECO:0007669"/>
    <property type="project" value="InterPro"/>
</dbReference>
<dbReference type="NCBIfam" id="NF033808">
    <property type="entry name" value="copper_CopD"/>
    <property type="match status" value="1"/>
</dbReference>
<accession>A0A4Q2U6Q2</accession>
<feature type="transmembrane region" description="Helical" evidence="6">
    <location>
        <begin position="291"/>
        <end position="310"/>
    </location>
</feature>
<gene>
    <name evidence="8" type="ORF">D3273_08100</name>
</gene>